<dbReference type="AlphaFoldDB" id="A0A1G7H1W5"/>
<reference evidence="1 2" key="1">
    <citation type="submission" date="2016-10" db="EMBL/GenBank/DDBJ databases">
        <authorList>
            <person name="de Groot N.N."/>
        </authorList>
    </citation>
    <scope>NUCLEOTIDE SEQUENCE [LARGE SCALE GENOMIC DNA]</scope>
    <source>
        <strain evidence="1 2">DSM 27375</strain>
    </source>
</reference>
<evidence type="ECO:0000313" key="2">
    <source>
        <dbReference type="Proteomes" id="UP000182284"/>
    </source>
</evidence>
<protein>
    <submittedName>
        <fullName evidence="1">Uncharacterized protein</fullName>
    </submittedName>
</protein>
<dbReference type="Proteomes" id="UP000182284">
    <property type="component" value="Unassembled WGS sequence"/>
</dbReference>
<organism evidence="1 2">
    <name type="scientific">Celeribacter baekdonensis</name>
    <dbReference type="NCBI Taxonomy" id="875171"/>
    <lineage>
        <taxon>Bacteria</taxon>
        <taxon>Pseudomonadati</taxon>
        <taxon>Pseudomonadota</taxon>
        <taxon>Alphaproteobacteria</taxon>
        <taxon>Rhodobacterales</taxon>
        <taxon>Roseobacteraceae</taxon>
        <taxon>Celeribacter</taxon>
    </lineage>
</organism>
<sequence length="44" mass="5028">MHTSRTPEHKKGPQYADLSSSLMVLSQFGYGDLALDFFFDRVFS</sequence>
<dbReference type="EMBL" id="FNBL01000001">
    <property type="protein sequence ID" value="SDE94345.1"/>
    <property type="molecule type" value="Genomic_DNA"/>
</dbReference>
<name>A0A1G7H1W5_9RHOB</name>
<gene>
    <name evidence="1" type="ORF">SAMN04488117_101823</name>
</gene>
<proteinExistence type="predicted"/>
<evidence type="ECO:0000313" key="1">
    <source>
        <dbReference type="EMBL" id="SDE94345.1"/>
    </source>
</evidence>
<accession>A0A1G7H1W5</accession>